<evidence type="ECO:0000313" key="12">
    <source>
        <dbReference type="Proteomes" id="UP000717328"/>
    </source>
</evidence>
<dbReference type="PANTHER" id="PTHR12302">
    <property type="entry name" value="EBNA2 BINDING PROTEIN P100"/>
    <property type="match status" value="1"/>
</dbReference>
<feature type="compositionally biased region" description="Basic and acidic residues" evidence="8">
    <location>
        <begin position="282"/>
        <end position="291"/>
    </location>
</feature>
<feature type="domain" description="TNase-like" evidence="10">
    <location>
        <begin position="94"/>
        <end position="258"/>
    </location>
</feature>
<reference evidence="11" key="1">
    <citation type="submission" date="2021-02" db="EMBL/GenBank/DDBJ databases">
        <authorList>
            <person name="Nieuwenhuis M."/>
            <person name="Van De Peppel L.J.J."/>
        </authorList>
    </citation>
    <scope>NUCLEOTIDE SEQUENCE</scope>
    <source>
        <strain evidence="11">D49</strain>
    </source>
</reference>
<name>A0A9P7FUN4_9AGAR</name>
<dbReference type="PROSITE" id="PS50830">
    <property type="entry name" value="TNASE_3"/>
    <property type="match status" value="1"/>
</dbReference>
<dbReference type="EMBL" id="JABCKI010005829">
    <property type="protein sequence ID" value="KAG5637446.1"/>
    <property type="molecule type" value="Genomic_DNA"/>
</dbReference>
<feature type="transmembrane region" description="Helical" evidence="9">
    <location>
        <begin position="52"/>
        <end position="73"/>
    </location>
</feature>
<feature type="region of interest" description="Disordered" evidence="8">
    <location>
        <begin position="1"/>
        <end position="29"/>
    </location>
</feature>
<comment type="similarity">
    <text evidence="3">Belongs to the LCL3 family.</text>
</comment>
<dbReference type="InterPro" id="IPR016071">
    <property type="entry name" value="Staphylococal_nuclease_OB-fold"/>
</dbReference>
<dbReference type="Proteomes" id="UP000717328">
    <property type="component" value="Unassembled WGS sequence"/>
</dbReference>
<reference evidence="11" key="2">
    <citation type="submission" date="2021-10" db="EMBL/GenBank/DDBJ databases">
        <title>Phylogenomics reveals ancestral predisposition of the termite-cultivated fungus Termitomyces towards a domesticated lifestyle.</title>
        <authorList>
            <person name="Auxier B."/>
            <person name="Grum-Grzhimaylo A."/>
            <person name="Cardenas M.E."/>
            <person name="Lodge J.D."/>
            <person name="Laessoe T."/>
            <person name="Pedersen O."/>
            <person name="Smith M.E."/>
            <person name="Kuyper T.W."/>
            <person name="Franco-Molano E.A."/>
            <person name="Baroni T.J."/>
            <person name="Aanen D.K."/>
        </authorList>
    </citation>
    <scope>NUCLEOTIDE SEQUENCE</scope>
    <source>
        <strain evidence="11">D49</strain>
    </source>
</reference>
<evidence type="ECO:0000256" key="4">
    <source>
        <dbReference type="ARBA" id="ARBA00022722"/>
    </source>
</evidence>
<dbReference type="SUPFAM" id="SSF50199">
    <property type="entry name" value="Staphylococcal nuclease"/>
    <property type="match status" value="1"/>
</dbReference>
<keyword evidence="6" id="KW-0378">Hydrolase</keyword>
<feature type="compositionally biased region" description="Polar residues" evidence="8">
    <location>
        <begin position="8"/>
        <end position="29"/>
    </location>
</feature>
<gene>
    <name evidence="11" type="ORF">H0H81_004555</name>
</gene>
<dbReference type="Pfam" id="PF00565">
    <property type="entry name" value="SNase"/>
    <property type="match status" value="1"/>
</dbReference>
<evidence type="ECO:0000256" key="3">
    <source>
        <dbReference type="ARBA" id="ARBA00005435"/>
    </source>
</evidence>
<dbReference type="AlphaFoldDB" id="A0A9P7FUN4"/>
<protein>
    <recommendedName>
        <fullName evidence="10">TNase-like domain-containing protein</fullName>
    </recommendedName>
</protein>
<proteinExistence type="inferred from homology"/>
<evidence type="ECO:0000256" key="2">
    <source>
        <dbReference type="ARBA" id="ARBA00004173"/>
    </source>
</evidence>
<dbReference type="InterPro" id="IPR035437">
    <property type="entry name" value="SNase_OB-fold_sf"/>
</dbReference>
<evidence type="ECO:0000259" key="10">
    <source>
        <dbReference type="PROSITE" id="PS50830"/>
    </source>
</evidence>
<keyword evidence="4" id="KW-0540">Nuclease</keyword>
<dbReference type="PANTHER" id="PTHR12302:SF3">
    <property type="entry name" value="SERINE_THREONINE-PROTEIN KINASE 31"/>
    <property type="match status" value="1"/>
</dbReference>
<dbReference type="GO" id="GO:0004519">
    <property type="term" value="F:endonuclease activity"/>
    <property type="evidence" value="ECO:0007669"/>
    <property type="project" value="UniProtKB-KW"/>
</dbReference>
<dbReference type="OrthoDB" id="430293at2759"/>
<evidence type="ECO:0000256" key="1">
    <source>
        <dbReference type="ARBA" id="ARBA00004167"/>
    </source>
</evidence>
<feature type="region of interest" description="Disordered" evidence="8">
    <location>
        <begin position="265"/>
        <end position="305"/>
    </location>
</feature>
<dbReference type="GO" id="GO:0016020">
    <property type="term" value="C:membrane"/>
    <property type="evidence" value="ECO:0007669"/>
    <property type="project" value="UniProtKB-SubCell"/>
</dbReference>
<keyword evidence="9" id="KW-0812">Transmembrane</keyword>
<evidence type="ECO:0000256" key="5">
    <source>
        <dbReference type="ARBA" id="ARBA00022759"/>
    </source>
</evidence>
<accession>A0A9P7FUN4</accession>
<dbReference type="GO" id="GO:0005739">
    <property type="term" value="C:mitochondrion"/>
    <property type="evidence" value="ECO:0007669"/>
    <property type="project" value="UniProtKB-SubCell"/>
</dbReference>
<keyword evidence="7" id="KW-0106">Calcium</keyword>
<dbReference type="Gene3D" id="2.40.50.90">
    <property type="match status" value="1"/>
</dbReference>
<comment type="subcellular location">
    <subcellularLocation>
        <location evidence="1">Membrane</location>
        <topology evidence="1">Single-pass membrane protein</topology>
    </subcellularLocation>
    <subcellularLocation>
        <location evidence="2">Mitochondrion</location>
    </subcellularLocation>
</comment>
<dbReference type="SMART" id="SM00318">
    <property type="entry name" value="SNc"/>
    <property type="match status" value="1"/>
</dbReference>
<sequence>MPTIPWPWSQSKGTATTNDDTSGHNLAQTSSSSFPELAKHVPIQLDTLPAPLLALTAFALGAATATSTALVYARYGRRLRNSDWLTPDIFARRRWIRGVVTAVGDGDNFRLYHTPAFGWAWPIKFRRVPSATKDLKDETLHIRIAGVDAPEAAHFGRPAQPYSAESLAWLREKILGKVVYCQPIQRDQYSRIVANVTLAPRILPGYLATGKPLSLEMLRAGWATTYEQTGAEYGSWGKDEFLRIENEAKRERRGMWAKGVGAETPAEYKRRHAAAATPEEAEAARSRKEGQQKTQSGWLRRLLGR</sequence>
<dbReference type="GO" id="GO:0016787">
    <property type="term" value="F:hydrolase activity"/>
    <property type="evidence" value="ECO:0007669"/>
    <property type="project" value="UniProtKB-KW"/>
</dbReference>
<evidence type="ECO:0000313" key="11">
    <source>
        <dbReference type="EMBL" id="KAG5637446.1"/>
    </source>
</evidence>
<comment type="caution">
    <text evidence="11">The sequence shown here is derived from an EMBL/GenBank/DDBJ whole genome shotgun (WGS) entry which is preliminary data.</text>
</comment>
<evidence type="ECO:0000256" key="7">
    <source>
        <dbReference type="ARBA" id="ARBA00022837"/>
    </source>
</evidence>
<organism evidence="11 12">
    <name type="scientific">Sphagnurus paluster</name>
    <dbReference type="NCBI Taxonomy" id="117069"/>
    <lineage>
        <taxon>Eukaryota</taxon>
        <taxon>Fungi</taxon>
        <taxon>Dikarya</taxon>
        <taxon>Basidiomycota</taxon>
        <taxon>Agaricomycotina</taxon>
        <taxon>Agaricomycetes</taxon>
        <taxon>Agaricomycetidae</taxon>
        <taxon>Agaricales</taxon>
        <taxon>Tricholomatineae</taxon>
        <taxon>Lyophyllaceae</taxon>
        <taxon>Sphagnurus</taxon>
    </lineage>
</organism>
<keyword evidence="9" id="KW-0472">Membrane</keyword>
<keyword evidence="9" id="KW-1133">Transmembrane helix</keyword>
<keyword evidence="5" id="KW-0255">Endonuclease</keyword>
<evidence type="ECO:0000256" key="8">
    <source>
        <dbReference type="SAM" id="MobiDB-lite"/>
    </source>
</evidence>
<evidence type="ECO:0000256" key="6">
    <source>
        <dbReference type="ARBA" id="ARBA00022801"/>
    </source>
</evidence>
<evidence type="ECO:0000256" key="9">
    <source>
        <dbReference type="SAM" id="Phobius"/>
    </source>
</evidence>
<keyword evidence="12" id="KW-1185">Reference proteome</keyword>